<reference evidence="1" key="1">
    <citation type="journal article" date="2011" name="Environ. Microbiol.">
        <title>Time-series analyses of Monterey Bay coastal microbial picoplankton using a 'genome proxy' microarray.</title>
        <authorList>
            <person name="Rich V.I."/>
            <person name="Pham V.D."/>
            <person name="Eppley J."/>
            <person name="Shi Y."/>
            <person name="DeLong E.F."/>
        </authorList>
    </citation>
    <scope>NUCLEOTIDE SEQUENCE</scope>
</reference>
<proteinExistence type="predicted"/>
<evidence type="ECO:0000313" key="1">
    <source>
        <dbReference type="EMBL" id="ADI17569.1"/>
    </source>
</evidence>
<accession>E0XT28</accession>
<dbReference type="AlphaFoldDB" id="E0XT28"/>
<organism evidence="1">
    <name type="scientific">uncultured alpha proteobacterium HF0130_06E21</name>
    <dbReference type="NCBI Taxonomy" id="710808"/>
    <lineage>
        <taxon>Bacteria</taxon>
        <taxon>Pseudomonadati</taxon>
        <taxon>Pseudomonadota</taxon>
        <taxon>Alphaproteobacteria</taxon>
        <taxon>environmental samples</taxon>
    </lineage>
</organism>
<name>E0XT28_9PROT</name>
<protein>
    <submittedName>
        <fullName evidence="1">Uncharacterized protein</fullName>
    </submittedName>
</protein>
<sequence>MKAELWASCCCSHTAIPPNSDKAISSSERAVEVISIRMIVGVT</sequence>
<dbReference type="EMBL" id="GU474868">
    <property type="protein sequence ID" value="ADI17569.1"/>
    <property type="molecule type" value="Genomic_DNA"/>
</dbReference>